<dbReference type="InterPro" id="IPR036396">
    <property type="entry name" value="Cyt_P450_sf"/>
</dbReference>
<keyword evidence="2" id="KW-0349">Heme</keyword>
<comment type="caution">
    <text evidence="3">The sequence shown here is derived from an EMBL/GenBank/DDBJ whole genome shotgun (WGS) entry which is preliminary data.</text>
</comment>
<dbReference type="PRINTS" id="PR00359">
    <property type="entry name" value="BP450"/>
</dbReference>
<dbReference type="PANTHER" id="PTHR46696:SF1">
    <property type="entry name" value="CYTOCHROME P450 YJIB-RELATED"/>
    <property type="match status" value="1"/>
</dbReference>
<dbReference type="InterPro" id="IPR017972">
    <property type="entry name" value="Cyt_P450_CS"/>
</dbReference>
<comment type="similarity">
    <text evidence="1 2">Belongs to the cytochrome P450 family.</text>
</comment>
<dbReference type="PROSITE" id="PS00086">
    <property type="entry name" value="CYTOCHROME_P450"/>
    <property type="match status" value="1"/>
</dbReference>
<dbReference type="Pfam" id="PF00067">
    <property type="entry name" value="p450"/>
    <property type="match status" value="1"/>
</dbReference>
<dbReference type="PRINTS" id="PR00385">
    <property type="entry name" value="P450"/>
</dbReference>
<evidence type="ECO:0000313" key="4">
    <source>
        <dbReference type="Proteomes" id="UP001206206"/>
    </source>
</evidence>
<evidence type="ECO:0000256" key="2">
    <source>
        <dbReference type="RuleBase" id="RU000461"/>
    </source>
</evidence>
<organism evidence="3 4">
    <name type="scientific">Streptantibioticus rubrisoli</name>
    <dbReference type="NCBI Taxonomy" id="1387313"/>
    <lineage>
        <taxon>Bacteria</taxon>
        <taxon>Bacillati</taxon>
        <taxon>Actinomycetota</taxon>
        <taxon>Actinomycetes</taxon>
        <taxon>Kitasatosporales</taxon>
        <taxon>Streptomycetaceae</taxon>
        <taxon>Streptantibioticus</taxon>
    </lineage>
</organism>
<dbReference type="EMBL" id="JANFNH010000008">
    <property type="protein sequence ID" value="MCQ4042598.1"/>
    <property type="molecule type" value="Genomic_DNA"/>
</dbReference>
<keyword evidence="2" id="KW-0560">Oxidoreductase</keyword>
<keyword evidence="4" id="KW-1185">Reference proteome</keyword>
<keyword evidence="2" id="KW-0479">Metal-binding</keyword>
<keyword evidence="2" id="KW-0503">Monooxygenase</keyword>
<proteinExistence type="inferred from homology"/>
<name>A0ABT1PED5_9ACTN</name>
<keyword evidence="2" id="KW-0408">Iron</keyword>
<dbReference type="InterPro" id="IPR001128">
    <property type="entry name" value="Cyt_P450"/>
</dbReference>
<accession>A0ABT1PED5</accession>
<dbReference type="PANTHER" id="PTHR46696">
    <property type="entry name" value="P450, PUTATIVE (EUROFUNG)-RELATED"/>
    <property type="match status" value="1"/>
</dbReference>
<gene>
    <name evidence="3" type="ORF">NON19_11275</name>
</gene>
<protein>
    <submittedName>
        <fullName evidence="3">Cytochrome P450</fullName>
    </submittedName>
</protein>
<dbReference type="CDD" id="cd20625">
    <property type="entry name" value="CYP164-like"/>
    <property type="match status" value="1"/>
</dbReference>
<evidence type="ECO:0000313" key="3">
    <source>
        <dbReference type="EMBL" id="MCQ4042598.1"/>
    </source>
</evidence>
<dbReference type="InterPro" id="IPR002397">
    <property type="entry name" value="Cyt_P450_B"/>
</dbReference>
<dbReference type="RefSeq" id="WP_255926927.1">
    <property type="nucleotide sequence ID" value="NZ_JANFNH010000008.1"/>
</dbReference>
<dbReference type="SUPFAM" id="SSF48264">
    <property type="entry name" value="Cytochrome P450"/>
    <property type="match status" value="1"/>
</dbReference>
<sequence length="406" mass="44989">MDPQALLFSLFTPEGREDPHTPLEELRRVAPVYYDKDLDTFFLTRYSDCHSVLTDPNSAVPDLTWCEAELPDWREHPAADFFYSSMLRSNQPDHGRLRKLVSGAFTARRVAALQQAVEEITDRLLDDLADTVAHHGHADFQNVVGYPLPVAVIGELIGVPAADQAQFWQLGQDAGRLLEPVRSAEDWQRADAAVKQLRDYFRELTAARSRQPADDLVSALLPMARGEGQLTEKELTDTLLLVFVAGFETTTSLLALTVHALLGHPEQRARLVDDPDLVPNAVEESLRWDTPVRMTERITTAPMSVGGVPVPAGSNLTTVLTAANRDPEQFPDPHRFDVSRTGSKVLSFSAGPHYCLGAALARLEGTVAIRKLLARFPSLRLAGTPRRRESLSLRAYESLPITTSER</sequence>
<evidence type="ECO:0000256" key="1">
    <source>
        <dbReference type="ARBA" id="ARBA00010617"/>
    </source>
</evidence>
<dbReference type="Proteomes" id="UP001206206">
    <property type="component" value="Unassembled WGS sequence"/>
</dbReference>
<dbReference type="Gene3D" id="1.10.630.10">
    <property type="entry name" value="Cytochrome P450"/>
    <property type="match status" value="1"/>
</dbReference>
<reference evidence="3 4" key="1">
    <citation type="submission" date="2022-06" db="EMBL/GenBank/DDBJ databases">
        <title>Draft genome sequence of type strain Streptomyces rubrisoli DSM 42083.</title>
        <authorList>
            <person name="Duangmal K."/>
            <person name="Klaysubun C."/>
        </authorList>
    </citation>
    <scope>NUCLEOTIDE SEQUENCE [LARGE SCALE GENOMIC DNA]</scope>
    <source>
        <strain evidence="3 4">DSM 42083</strain>
    </source>
</reference>